<dbReference type="InterPro" id="IPR020471">
    <property type="entry name" value="AKR"/>
</dbReference>
<dbReference type="GO" id="GO:0005829">
    <property type="term" value="C:cytosol"/>
    <property type="evidence" value="ECO:0007669"/>
    <property type="project" value="TreeGrafter"/>
</dbReference>
<dbReference type="SUPFAM" id="SSF51430">
    <property type="entry name" value="NAD(P)-linked oxidoreductase"/>
    <property type="match status" value="1"/>
</dbReference>
<dbReference type="PANTHER" id="PTHR42686:SF1">
    <property type="entry name" value="GH17980P-RELATED"/>
    <property type="match status" value="1"/>
</dbReference>
<dbReference type="EMBL" id="PGFJ01000001">
    <property type="protein sequence ID" value="PJJ83088.1"/>
    <property type="molecule type" value="Genomic_DNA"/>
</dbReference>
<keyword evidence="3" id="KW-1185">Reference proteome</keyword>
<protein>
    <submittedName>
        <fullName evidence="2">D-threo-aldose 1-dehydrogenase</fullName>
    </submittedName>
</protein>
<evidence type="ECO:0000313" key="3">
    <source>
        <dbReference type="Proteomes" id="UP000242687"/>
    </source>
</evidence>
<dbReference type="GO" id="GO:0016491">
    <property type="term" value="F:oxidoreductase activity"/>
    <property type="evidence" value="ECO:0007669"/>
    <property type="project" value="InterPro"/>
</dbReference>
<dbReference type="PANTHER" id="PTHR42686">
    <property type="entry name" value="GH17980P-RELATED"/>
    <property type="match status" value="1"/>
</dbReference>
<dbReference type="InterPro" id="IPR036812">
    <property type="entry name" value="NAD(P)_OxRdtase_dom_sf"/>
</dbReference>
<reference evidence="2 3" key="1">
    <citation type="submission" date="2017-11" db="EMBL/GenBank/DDBJ databases">
        <title>Genomic Encyclopedia of Archaeal and Bacterial Type Strains, Phase II (KMG-II): From Individual Species to Whole Genera.</title>
        <authorList>
            <person name="Goeker M."/>
        </authorList>
    </citation>
    <scope>NUCLEOTIDE SEQUENCE [LARGE SCALE GENOMIC DNA]</scope>
    <source>
        <strain evidence="2 3">DSM 28175</strain>
    </source>
</reference>
<gene>
    <name evidence="2" type="ORF">CLV57_0066</name>
</gene>
<name>A0A2H9VQP5_9SPHI</name>
<dbReference type="RefSeq" id="WP_100339384.1">
    <property type="nucleotide sequence ID" value="NZ_PGFJ01000001.1"/>
</dbReference>
<dbReference type="Gene3D" id="3.20.20.100">
    <property type="entry name" value="NADP-dependent oxidoreductase domain"/>
    <property type="match status" value="1"/>
</dbReference>
<feature type="domain" description="NADP-dependent oxidoreductase" evidence="1">
    <location>
        <begin position="14"/>
        <end position="331"/>
    </location>
</feature>
<sequence length="347" mass="38371">MSADNSSSVYNMPKIVFGTSGLGNLFVALPEEVKHEIIKECVKHSGGKVVFDSAGKYGAGLALETLGRHLKELGVAPENVVISNKLAWYRTELKTPEPTFEPGVWIGLQHDAVQMISYQGMMDCFEQGNELLNGYTPEMISVHDPDEYLMAAESPEDEQKRYQDILDAYRALRDLKAAGKAKSVGIGAKDWRYIVRIAKDVELDWIMVANSMTIKSHPKELLDFMAEMELKGVPIINSAVFHSGFLIGGSHFDYKPVDGSTPEGEALVKWREAFNQVCSDFGVKPADACVAFGLKVPGVKSVALSTTNPKRVKDNVDMANAVMPQQFWQTLVDKGLIDKCDFLFKID</sequence>
<accession>A0A2H9VQP5</accession>
<dbReference type="CDD" id="cd19152">
    <property type="entry name" value="AKR_AKR15A"/>
    <property type="match status" value="1"/>
</dbReference>
<evidence type="ECO:0000313" key="2">
    <source>
        <dbReference type="EMBL" id="PJJ83088.1"/>
    </source>
</evidence>
<evidence type="ECO:0000259" key="1">
    <source>
        <dbReference type="Pfam" id="PF00248"/>
    </source>
</evidence>
<dbReference type="InterPro" id="IPR023210">
    <property type="entry name" value="NADP_OxRdtase_dom"/>
</dbReference>
<dbReference type="Pfam" id="PF00248">
    <property type="entry name" value="Aldo_ket_red"/>
    <property type="match status" value="1"/>
</dbReference>
<comment type="caution">
    <text evidence="2">The sequence shown here is derived from an EMBL/GenBank/DDBJ whole genome shotgun (WGS) entry which is preliminary data.</text>
</comment>
<dbReference type="OrthoDB" id="9773828at2"/>
<organism evidence="2 3">
    <name type="scientific">Mucilaginibacter auburnensis</name>
    <dbReference type="NCBI Taxonomy" id="1457233"/>
    <lineage>
        <taxon>Bacteria</taxon>
        <taxon>Pseudomonadati</taxon>
        <taxon>Bacteroidota</taxon>
        <taxon>Sphingobacteriia</taxon>
        <taxon>Sphingobacteriales</taxon>
        <taxon>Sphingobacteriaceae</taxon>
        <taxon>Mucilaginibacter</taxon>
    </lineage>
</organism>
<dbReference type="Proteomes" id="UP000242687">
    <property type="component" value="Unassembled WGS sequence"/>
</dbReference>
<proteinExistence type="predicted"/>
<dbReference type="AlphaFoldDB" id="A0A2H9VQP5"/>